<evidence type="ECO:0000256" key="3">
    <source>
        <dbReference type="ARBA" id="ARBA00022525"/>
    </source>
</evidence>
<protein>
    <submittedName>
        <fullName evidence="8">RALFL33, putative</fullName>
    </submittedName>
</protein>
<comment type="similarity">
    <text evidence="2">Belongs to the plant rapid alkalinization factor (RALF) family.</text>
</comment>
<dbReference type="AlphaFoldDB" id="B9SQI5"/>
<sequence length="112" mass="12783">MTLKFWLVFLLVALAMVAHHATATAPRNSTGRLVGDEVGEEEVMLDSEASRRVLASGKRYLSYAALKANMTPCMKRGRSYYYCKQLARKKVNPYKRACTVITKCYRYTHLNK</sequence>
<accession>B9SQI5</accession>
<dbReference type="InParanoid" id="B9SQI5"/>
<dbReference type="GO" id="GO:0005179">
    <property type="term" value="F:hormone activity"/>
    <property type="evidence" value="ECO:0007669"/>
    <property type="project" value="UniProtKB-KW"/>
</dbReference>
<evidence type="ECO:0000256" key="4">
    <source>
        <dbReference type="ARBA" id="ARBA00022702"/>
    </source>
</evidence>
<evidence type="ECO:0000256" key="1">
    <source>
        <dbReference type="ARBA" id="ARBA00004613"/>
    </source>
</evidence>
<name>B9SQI5_RICCO</name>
<keyword evidence="3" id="KW-0964">Secreted</keyword>
<dbReference type="GO" id="GO:0040008">
    <property type="term" value="P:regulation of growth"/>
    <property type="evidence" value="ECO:0007669"/>
    <property type="project" value="UniProtKB-ARBA"/>
</dbReference>
<reference evidence="9" key="1">
    <citation type="journal article" date="2010" name="Nat. Biotechnol.">
        <title>Draft genome sequence of the oilseed species Ricinus communis.</title>
        <authorList>
            <person name="Chan A.P."/>
            <person name="Crabtree J."/>
            <person name="Zhao Q."/>
            <person name="Lorenzi H."/>
            <person name="Orvis J."/>
            <person name="Puiu D."/>
            <person name="Melake-Berhan A."/>
            <person name="Jones K.M."/>
            <person name="Redman J."/>
            <person name="Chen G."/>
            <person name="Cahoon E.B."/>
            <person name="Gedil M."/>
            <person name="Stanke M."/>
            <person name="Haas B.J."/>
            <person name="Wortman J.R."/>
            <person name="Fraser-Liggett C.M."/>
            <person name="Ravel J."/>
            <person name="Rabinowicz P.D."/>
        </authorList>
    </citation>
    <scope>NUCLEOTIDE SEQUENCE [LARGE SCALE GENOMIC DNA]</scope>
    <source>
        <strain evidence="9">cv. Hale</strain>
    </source>
</reference>
<dbReference type="InterPro" id="IPR008801">
    <property type="entry name" value="RALF"/>
</dbReference>
<comment type="subcellular location">
    <subcellularLocation>
        <location evidence="1">Secreted</location>
    </subcellularLocation>
</comment>
<keyword evidence="6" id="KW-1015">Disulfide bond</keyword>
<evidence type="ECO:0000256" key="6">
    <source>
        <dbReference type="ARBA" id="ARBA00023157"/>
    </source>
</evidence>
<evidence type="ECO:0000313" key="8">
    <source>
        <dbReference type="EMBL" id="EEF34139.1"/>
    </source>
</evidence>
<evidence type="ECO:0000313" key="9">
    <source>
        <dbReference type="Proteomes" id="UP000008311"/>
    </source>
</evidence>
<proteinExistence type="inferred from homology"/>
<gene>
    <name evidence="8" type="ORF">RCOM_0590840</name>
</gene>
<keyword evidence="9" id="KW-1185">Reference proteome</keyword>
<dbReference type="GO" id="GO:0019722">
    <property type="term" value="P:calcium-mediated signaling"/>
    <property type="evidence" value="ECO:0000318"/>
    <property type="project" value="GO_Central"/>
</dbReference>
<dbReference type="STRING" id="3988.B9SQI5"/>
<dbReference type="EMBL" id="EQ974085">
    <property type="protein sequence ID" value="EEF34139.1"/>
    <property type="molecule type" value="Genomic_DNA"/>
</dbReference>
<dbReference type="Pfam" id="PF05498">
    <property type="entry name" value="RALF"/>
    <property type="match status" value="1"/>
</dbReference>
<evidence type="ECO:0000256" key="2">
    <source>
        <dbReference type="ARBA" id="ARBA00009178"/>
    </source>
</evidence>
<evidence type="ECO:0000256" key="7">
    <source>
        <dbReference type="SAM" id="SignalP"/>
    </source>
</evidence>
<feature type="chain" id="PRO_5002891617" evidence="7">
    <location>
        <begin position="24"/>
        <end position="112"/>
    </location>
</feature>
<dbReference type="Proteomes" id="UP000008311">
    <property type="component" value="Unassembled WGS sequence"/>
</dbReference>
<dbReference type="PANTHER" id="PTHR33136:SF89">
    <property type="entry name" value="PROTEIN RALF-LIKE 19"/>
    <property type="match status" value="1"/>
</dbReference>
<keyword evidence="5 7" id="KW-0732">Signal</keyword>
<dbReference type="GO" id="GO:0005576">
    <property type="term" value="C:extracellular region"/>
    <property type="evidence" value="ECO:0007669"/>
    <property type="project" value="UniProtKB-SubCell"/>
</dbReference>
<dbReference type="PANTHER" id="PTHR33136">
    <property type="entry name" value="RAPID ALKALINIZATION FACTOR-LIKE"/>
    <property type="match status" value="1"/>
</dbReference>
<organism evidence="8 9">
    <name type="scientific">Ricinus communis</name>
    <name type="common">Castor bean</name>
    <dbReference type="NCBI Taxonomy" id="3988"/>
    <lineage>
        <taxon>Eukaryota</taxon>
        <taxon>Viridiplantae</taxon>
        <taxon>Streptophyta</taxon>
        <taxon>Embryophyta</taxon>
        <taxon>Tracheophyta</taxon>
        <taxon>Spermatophyta</taxon>
        <taxon>Magnoliopsida</taxon>
        <taxon>eudicotyledons</taxon>
        <taxon>Gunneridae</taxon>
        <taxon>Pentapetalae</taxon>
        <taxon>rosids</taxon>
        <taxon>fabids</taxon>
        <taxon>Malpighiales</taxon>
        <taxon>Euphorbiaceae</taxon>
        <taxon>Acalyphoideae</taxon>
        <taxon>Acalypheae</taxon>
        <taxon>Ricinus</taxon>
    </lineage>
</organism>
<keyword evidence="4" id="KW-0372">Hormone</keyword>
<feature type="signal peptide" evidence="7">
    <location>
        <begin position="1"/>
        <end position="23"/>
    </location>
</feature>
<evidence type="ECO:0000256" key="5">
    <source>
        <dbReference type="ARBA" id="ARBA00022729"/>
    </source>
</evidence>